<dbReference type="Gene3D" id="3.40.1410.10">
    <property type="entry name" value="Chorismate lyase-like"/>
    <property type="match status" value="1"/>
</dbReference>
<evidence type="ECO:0000256" key="1">
    <source>
        <dbReference type="ARBA" id="ARBA00023015"/>
    </source>
</evidence>
<evidence type="ECO:0000256" key="3">
    <source>
        <dbReference type="ARBA" id="ARBA00023163"/>
    </source>
</evidence>
<dbReference type="GO" id="GO:0003700">
    <property type="term" value="F:DNA-binding transcription factor activity"/>
    <property type="evidence" value="ECO:0007669"/>
    <property type="project" value="InterPro"/>
</dbReference>
<dbReference type="PANTHER" id="PTHR44846:SF1">
    <property type="entry name" value="MANNOSYL-D-GLYCERATE TRANSPORT_METABOLISM SYSTEM REPRESSOR MNGR-RELATED"/>
    <property type="match status" value="1"/>
</dbReference>
<dbReference type="GO" id="GO:0003677">
    <property type="term" value="F:DNA binding"/>
    <property type="evidence" value="ECO:0007669"/>
    <property type="project" value="UniProtKB-KW"/>
</dbReference>
<name>A0A1H8VYI9_9FIRM</name>
<dbReference type="PRINTS" id="PR00035">
    <property type="entry name" value="HTHGNTR"/>
</dbReference>
<dbReference type="SMART" id="SM00866">
    <property type="entry name" value="UTRA"/>
    <property type="match status" value="1"/>
</dbReference>
<proteinExistence type="predicted"/>
<feature type="domain" description="HTH gntR-type" evidence="4">
    <location>
        <begin position="5"/>
        <end position="75"/>
    </location>
</feature>
<evidence type="ECO:0000313" key="6">
    <source>
        <dbReference type="Proteomes" id="UP000198847"/>
    </source>
</evidence>
<evidence type="ECO:0000256" key="2">
    <source>
        <dbReference type="ARBA" id="ARBA00023125"/>
    </source>
</evidence>
<dbReference type="OrthoDB" id="457376at2"/>
<dbReference type="SMART" id="SM00345">
    <property type="entry name" value="HTH_GNTR"/>
    <property type="match status" value="1"/>
</dbReference>
<dbReference type="PROSITE" id="PS50949">
    <property type="entry name" value="HTH_GNTR"/>
    <property type="match status" value="1"/>
</dbReference>
<dbReference type="AlphaFoldDB" id="A0A1H8VYI9"/>
<dbReference type="InterPro" id="IPR028978">
    <property type="entry name" value="Chorismate_lyase_/UTRA_dom_sf"/>
</dbReference>
<dbReference type="STRING" id="112903.SAMN04490178_11341"/>
<organism evidence="5 6">
    <name type="scientific">Propionispora vibrioides</name>
    <dbReference type="NCBI Taxonomy" id="112903"/>
    <lineage>
        <taxon>Bacteria</taxon>
        <taxon>Bacillati</taxon>
        <taxon>Bacillota</taxon>
        <taxon>Negativicutes</taxon>
        <taxon>Selenomonadales</taxon>
        <taxon>Sporomusaceae</taxon>
        <taxon>Propionispora</taxon>
    </lineage>
</organism>
<keyword evidence="3" id="KW-0804">Transcription</keyword>
<dbReference type="Pfam" id="PF07702">
    <property type="entry name" value="UTRA"/>
    <property type="match status" value="1"/>
</dbReference>
<accession>A0A1H8VYI9</accession>
<dbReference type="Gene3D" id="1.10.10.10">
    <property type="entry name" value="Winged helix-like DNA-binding domain superfamily/Winged helix DNA-binding domain"/>
    <property type="match status" value="1"/>
</dbReference>
<dbReference type="EMBL" id="FODY01000013">
    <property type="protein sequence ID" value="SEP20384.1"/>
    <property type="molecule type" value="Genomic_DNA"/>
</dbReference>
<evidence type="ECO:0000313" key="5">
    <source>
        <dbReference type="EMBL" id="SEP20384.1"/>
    </source>
</evidence>
<dbReference type="Pfam" id="PF00392">
    <property type="entry name" value="GntR"/>
    <property type="match status" value="1"/>
</dbReference>
<gene>
    <name evidence="5" type="ORF">SAMN04490178_11341</name>
</gene>
<dbReference type="PANTHER" id="PTHR44846">
    <property type="entry name" value="MANNOSYL-D-GLYCERATE TRANSPORT/METABOLISM SYSTEM REPRESSOR MNGR-RELATED"/>
    <property type="match status" value="1"/>
</dbReference>
<dbReference type="InterPro" id="IPR011663">
    <property type="entry name" value="UTRA"/>
</dbReference>
<sequence length="260" mass="29840">MAVGKREGEFLYDELKKRILADYSDKPYFTPLPSERDLCSNYNVSRPTVRKALLLLEEEKFIVKIPTKGTFFLGNKEFVDGQSETSKNELAFYNRVVLRGNYTSSKVLFQNIEPASLEVAAKLELKKGDYVFRLERLRYINGKVYSLANAYLPYTLCSGLLEKDFTNRSLYRTLAEYGIYPSYAHKVIEISKAEEYEALHLGIQVGDPITITYTVTFDENNRILEYVISKSLAYKTRIELTVSTDRERSGKLHSFPAGEP</sequence>
<dbReference type="SUPFAM" id="SSF64288">
    <property type="entry name" value="Chorismate lyase-like"/>
    <property type="match status" value="1"/>
</dbReference>
<dbReference type="InterPro" id="IPR036388">
    <property type="entry name" value="WH-like_DNA-bd_sf"/>
</dbReference>
<dbReference type="Proteomes" id="UP000198847">
    <property type="component" value="Unassembled WGS sequence"/>
</dbReference>
<keyword evidence="1" id="KW-0805">Transcription regulation</keyword>
<dbReference type="CDD" id="cd07377">
    <property type="entry name" value="WHTH_GntR"/>
    <property type="match status" value="1"/>
</dbReference>
<keyword evidence="6" id="KW-1185">Reference proteome</keyword>
<dbReference type="InterPro" id="IPR050679">
    <property type="entry name" value="Bact_HTH_transcr_reg"/>
</dbReference>
<dbReference type="InterPro" id="IPR000524">
    <property type="entry name" value="Tscrpt_reg_HTH_GntR"/>
</dbReference>
<keyword evidence="2" id="KW-0238">DNA-binding</keyword>
<protein>
    <submittedName>
        <fullName evidence="5">GntR family transcriptional regulator</fullName>
    </submittedName>
</protein>
<evidence type="ECO:0000259" key="4">
    <source>
        <dbReference type="PROSITE" id="PS50949"/>
    </source>
</evidence>
<dbReference type="InterPro" id="IPR036390">
    <property type="entry name" value="WH_DNA-bd_sf"/>
</dbReference>
<dbReference type="GO" id="GO:0045892">
    <property type="term" value="P:negative regulation of DNA-templated transcription"/>
    <property type="evidence" value="ECO:0007669"/>
    <property type="project" value="TreeGrafter"/>
</dbReference>
<reference evidence="5 6" key="1">
    <citation type="submission" date="2016-10" db="EMBL/GenBank/DDBJ databases">
        <authorList>
            <person name="de Groot N.N."/>
        </authorList>
    </citation>
    <scope>NUCLEOTIDE SEQUENCE [LARGE SCALE GENOMIC DNA]</scope>
    <source>
        <strain evidence="5 6">DSM 13305</strain>
    </source>
</reference>
<dbReference type="RefSeq" id="WP_091747394.1">
    <property type="nucleotide sequence ID" value="NZ_FODY01000013.1"/>
</dbReference>
<dbReference type="SUPFAM" id="SSF46785">
    <property type="entry name" value="Winged helix' DNA-binding domain"/>
    <property type="match status" value="1"/>
</dbReference>